<evidence type="ECO:0000313" key="2">
    <source>
        <dbReference type="Proteomes" id="UP001371456"/>
    </source>
</evidence>
<evidence type="ECO:0000313" key="1">
    <source>
        <dbReference type="EMBL" id="KAK6789818.1"/>
    </source>
</evidence>
<dbReference type="Proteomes" id="UP001371456">
    <property type="component" value="Unassembled WGS sequence"/>
</dbReference>
<reference evidence="1 2" key="1">
    <citation type="submission" date="2024-02" db="EMBL/GenBank/DDBJ databases">
        <title>de novo genome assembly of Solanum bulbocastanum strain 11H21.</title>
        <authorList>
            <person name="Hosaka A.J."/>
        </authorList>
    </citation>
    <scope>NUCLEOTIDE SEQUENCE [LARGE SCALE GENOMIC DNA]</scope>
    <source>
        <tissue evidence="1">Young leaves</tissue>
    </source>
</reference>
<sequence>MLNEPTKK</sequence>
<name>A0AAN8TS42_SOLBU</name>
<dbReference type="EMBL" id="JBANQN010000005">
    <property type="protein sequence ID" value="KAK6789818.1"/>
    <property type="molecule type" value="Genomic_DNA"/>
</dbReference>
<protein>
    <submittedName>
        <fullName evidence="1">Uncharacterized protein</fullName>
    </submittedName>
</protein>
<gene>
    <name evidence="1" type="ORF">RDI58_013618</name>
</gene>
<proteinExistence type="predicted"/>
<keyword evidence="2" id="KW-1185">Reference proteome</keyword>
<comment type="caution">
    <text evidence="1">The sequence shown here is derived from an EMBL/GenBank/DDBJ whole genome shotgun (WGS) entry which is preliminary data.</text>
</comment>
<accession>A0AAN8TS42</accession>
<organism evidence="1 2">
    <name type="scientific">Solanum bulbocastanum</name>
    <name type="common">Wild potato</name>
    <dbReference type="NCBI Taxonomy" id="147425"/>
    <lineage>
        <taxon>Eukaryota</taxon>
        <taxon>Viridiplantae</taxon>
        <taxon>Streptophyta</taxon>
        <taxon>Embryophyta</taxon>
        <taxon>Tracheophyta</taxon>
        <taxon>Spermatophyta</taxon>
        <taxon>Magnoliopsida</taxon>
        <taxon>eudicotyledons</taxon>
        <taxon>Gunneridae</taxon>
        <taxon>Pentapetalae</taxon>
        <taxon>asterids</taxon>
        <taxon>lamiids</taxon>
        <taxon>Solanales</taxon>
        <taxon>Solanaceae</taxon>
        <taxon>Solanoideae</taxon>
        <taxon>Solaneae</taxon>
        <taxon>Solanum</taxon>
    </lineage>
</organism>